<dbReference type="KEGG" id="nja:NSJP_1487"/>
<evidence type="ECO:0000256" key="1">
    <source>
        <dbReference type="SAM" id="Phobius"/>
    </source>
</evidence>
<keyword evidence="3" id="KW-1185">Reference proteome</keyword>
<sequence length="67" mass="6985">MARSFTWWFGIGALLTLSVLMVQGGVRDLIDGTHPAGGTNPYLSFGTTIFGGGLLAGCLALVMKRIG</sequence>
<evidence type="ECO:0000313" key="3">
    <source>
        <dbReference type="Proteomes" id="UP000192042"/>
    </source>
</evidence>
<organism evidence="2 3">
    <name type="scientific">Nitrospira japonica</name>
    <dbReference type="NCBI Taxonomy" id="1325564"/>
    <lineage>
        <taxon>Bacteria</taxon>
        <taxon>Pseudomonadati</taxon>
        <taxon>Nitrospirota</taxon>
        <taxon>Nitrospiria</taxon>
        <taxon>Nitrospirales</taxon>
        <taxon>Nitrospiraceae</taxon>
        <taxon>Nitrospira</taxon>
    </lineage>
</organism>
<dbReference type="Proteomes" id="UP000192042">
    <property type="component" value="Chromosome I"/>
</dbReference>
<feature type="transmembrane region" description="Helical" evidence="1">
    <location>
        <begin position="40"/>
        <end position="62"/>
    </location>
</feature>
<dbReference type="RefSeq" id="WP_080886161.1">
    <property type="nucleotide sequence ID" value="NZ_LT828648.1"/>
</dbReference>
<name>A0A1W1I467_9BACT</name>
<keyword evidence="1" id="KW-1133">Transmembrane helix</keyword>
<dbReference type="EMBL" id="LT828648">
    <property type="protein sequence ID" value="SLM47659.1"/>
    <property type="molecule type" value="Genomic_DNA"/>
</dbReference>
<dbReference type="STRING" id="1325564.NSJP_1487"/>
<protein>
    <submittedName>
        <fullName evidence="2">Uncharacterized protein</fullName>
    </submittedName>
</protein>
<keyword evidence="1" id="KW-0812">Transmembrane</keyword>
<proteinExistence type="predicted"/>
<reference evidence="2 3" key="1">
    <citation type="submission" date="2017-03" db="EMBL/GenBank/DDBJ databases">
        <authorList>
            <person name="Afonso C.L."/>
            <person name="Miller P.J."/>
            <person name="Scott M.A."/>
            <person name="Spackman E."/>
            <person name="Goraichik I."/>
            <person name="Dimitrov K.M."/>
            <person name="Suarez D.L."/>
            <person name="Swayne D.E."/>
        </authorList>
    </citation>
    <scope>NUCLEOTIDE SEQUENCE [LARGE SCALE GENOMIC DNA]</scope>
    <source>
        <strain evidence="2">Genome sequencing of Nitrospira japonica strain NJ11</strain>
    </source>
</reference>
<dbReference type="AlphaFoldDB" id="A0A1W1I467"/>
<accession>A0A1W1I467</accession>
<keyword evidence="1" id="KW-0472">Membrane</keyword>
<dbReference type="OrthoDB" id="9800465at2"/>
<gene>
    <name evidence="2" type="ORF">NSJP_1487</name>
</gene>
<evidence type="ECO:0000313" key="2">
    <source>
        <dbReference type="EMBL" id="SLM47659.1"/>
    </source>
</evidence>